<dbReference type="AlphaFoldDB" id="A0AB39SGY3"/>
<name>A0AB39SGY3_9ACTN</name>
<gene>
    <name evidence="1" type="ORF">AB5J50_34000</name>
</gene>
<proteinExistence type="predicted"/>
<evidence type="ECO:0000313" key="1">
    <source>
        <dbReference type="EMBL" id="XDQ65451.1"/>
    </source>
</evidence>
<accession>A0AB39SGY3</accession>
<sequence>MSGQAPVIVHPPQPDGGRRVTIRDEYVGTAYHLLDVVEFLRLAGLPEADTKIDDPELLEWRGGGPTHWAPEARG</sequence>
<dbReference type="EMBL" id="CP163440">
    <property type="protein sequence ID" value="XDQ65451.1"/>
    <property type="molecule type" value="Genomic_DNA"/>
</dbReference>
<protein>
    <submittedName>
        <fullName evidence="1">Uncharacterized protein</fullName>
    </submittedName>
</protein>
<organism evidence="1">
    <name type="scientific">Streptomyces sp. R35</name>
    <dbReference type="NCBI Taxonomy" id="3238630"/>
    <lineage>
        <taxon>Bacteria</taxon>
        <taxon>Bacillati</taxon>
        <taxon>Actinomycetota</taxon>
        <taxon>Actinomycetes</taxon>
        <taxon>Kitasatosporales</taxon>
        <taxon>Streptomycetaceae</taxon>
        <taxon>Streptomyces</taxon>
    </lineage>
</organism>
<reference evidence="1" key="1">
    <citation type="submission" date="2024-07" db="EMBL/GenBank/DDBJ databases">
        <authorList>
            <person name="Yu S.T."/>
        </authorList>
    </citation>
    <scope>NUCLEOTIDE SEQUENCE</scope>
    <source>
        <strain evidence="1">R35</strain>
    </source>
</reference>
<dbReference type="RefSeq" id="WP_369262168.1">
    <property type="nucleotide sequence ID" value="NZ_CP163440.1"/>
</dbReference>